<dbReference type="InterPro" id="IPR050563">
    <property type="entry name" value="4-hydroxybenzoyl-CoA_TE"/>
</dbReference>
<dbReference type="InterPro" id="IPR029069">
    <property type="entry name" value="HotDog_dom_sf"/>
</dbReference>
<dbReference type="KEGG" id="llu:AKJ09_02583"/>
<dbReference type="AlphaFoldDB" id="A0A0K1PS16"/>
<dbReference type="SUPFAM" id="SSF54637">
    <property type="entry name" value="Thioesterase/thiol ester dehydrase-isomerase"/>
    <property type="match status" value="1"/>
</dbReference>
<dbReference type="GO" id="GO:0047617">
    <property type="term" value="F:fatty acyl-CoA hydrolase activity"/>
    <property type="evidence" value="ECO:0007669"/>
    <property type="project" value="TreeGrafter"/>
</dbReference>
<dbReference type="PANTHER" id="PTHR31793">
    <property type="entry name" value="4-HYDROXYBENZOYL-COA THIOESTERASE FAMILY MEMBER"/>
    <property type="match status" value="1"/>
</dbReference>
<dbReference type="PANTHER" id="PTHR31793:SF24">
    <property type="entry name" value="LONG-CHAIN ACYL-COA THIOESTERASE FADM"/>
    <property type="match status" value="1"/>
</dbReference>
<dbReference type="InterPro" id="IPR006683">
    <property type="entry name" value="Thioestr_dom"/>
</dbReference>
<dbReference type="CDD" id="cd00586">
    <property type="entry name" value="4HBT"/>
    <property type="match status" value="1"/>
</dbReference>
<dbReference type="RefSeq" id="WP_146647288.1">
    <property type="nucleotide sequence ID" value="NZ_CP012333.1"/>
</dbReference>
<dbReference type="Proteomes" id="UP000064967">
    <property type="component" value="Chromosome"/>
</dbReference>
<reference evidence="2 3" key="1">
    <citation type="submission" date="2015-08" db="EMBL/GenBank/DDBJ databases">
        <authorList>
            <person name="Babu N.S."/>
            <person name="Beckwith C.J."/>
            <person name="Beseler K.G."/>
            <person name="Brison A."/>
            <person name="Carone J.V."/>
            <person name="Caskin T.P."/>
            <person name="Diamond M."/>
            <person name="Durham M.E."/>
            <person name="Foxe J.M."/>
            <person name="Go M."/>
            <person name="Henderson B.A."/>
            <person name="Jones I.B."/>
            <person name="McGettigan J.A."/>
            <person name="Micheletti S.J."/>
            <person name="Nasrallah M.E."/>
            <person name="Ortiz D."/>
            <person name="Piller C.R."/>
            <person name="Privatt S.R."/>
            <person name="Schneider S.L."/>
            <person name="Sharp S."/>
            <person name="Smith T.C."/>
            <person name="Stanton J.D."/>
            <person name="Ullery H.E."/>
            <person name="Wilson R.J."/>
            <person name="Serrano M.G."/>
            <person name="Buck G."/>
            <person name="Lee V."/>
            <person name="Wang Y."/>
            <person name="Carvalho R."/>
            <person name="Voegtly L."/>
            <person name="Shi R."/>
            <person name="Duckworth R."/>
            <person name="Johnson A."/>
            <person name="Loviza R."/>
            <person name="Walstead R."/>
            <person name="Shah Z."/>
            <person name="Kiflezghi M."/>
            <person name="Wade K."/>
            <person name="Ball S.L."/>
            <person name="Bradley K.W."/>
            <person name="Asai D.J."/>
            <person name="Bowman C.A."/>
            <person name="Russell D.A."/>
            <person name="Pope W.H."/>
            <person name="Jacobs-Sera D."/>
            <person name="Hendrix R.W."/>
            <person name="Hatfull G.F."/>
        </authorList>
    </citation>
    <scope>NUCLEOTIDE SEQUENCE [LARGE SCALE GENOMIC DNA]</scope>
    <source>
        <strain evidence="2 3">DSM 27648</strain>
    </source>
</reference>
<accession>A0A0K1PS16</accession>
<dbReference type="Gene3D" id="3.10.129.10">
    <property type="entry name" value="Hotdog Thioesterase"/>
    <property type="match status" value="1"/>
</dbReference>
<dbReference type="EMBL" id="CP012333">
    <property type="protein sequence ID" value="AKU95919.1"/>
    <property type="molecule type" value="Genomic_DNA"/>
</dbReference>
<sequence length="144" mass="16383">MPLGMPFRSIQHVYFDDLDALNILHNVRYLLFSERARGELFNALGFRWEDDLATNPDKYHVVAEHQIRYLAPVRGEGELTVEIEPVHLGTSSAILSARVKSMHGDVVHAEGTTRLVRLDPTTNKPCSWSDRFRNAFGPLVRKKA</sequence>
<proteinExistence type="predicted"/>
<dbReference type="STRING" id="1391654.AKJ09_02583"/>
<keyword evidence="3" id="KW-1185">Reference proteome</keyword>
<dbReference type="OrthoDB" id="9799036at2"/>
<gene>
    <name evidence="2" type="ORF">AKJ09_02583</name>
</gene>
<organism evidence="2 3">
    <name type="scientific">Labilithrix luteola</name>
    <dbReference type="NCBI Taxonomy" id="1391654"/>
    <lineage>
        <taxon>Bacteria</taxon>
        <taxon>Pseudomonadati</taxon>
        <taxon>Myxococcota</taxon>
        <taxon>Polyangia</taxon>
        <taxon>Polyangiales</taxon>
        <taxon>Labilitrichaceae</taxon>
        <taxon>Labilithrix</taxon>
    </lineage>
</organism>
<evidence type="ECO:0000313" key="2">
    <source>
        <dbReference type="EMBL" id="AKU95919.1"/>
    </source>
</evidence>
<name>A0A0K1PS16_9BACT</name>
<dbReference type="Pfam" id="PF03061">
    <property type="entry name" value="4HBT"/>
    <property type="match status" value="1"/>
</dbReference>
<feature type="domain" description="Thioesterase" evidence="1">
    <location>
        <begin position="22"/>
        <end position="105"/>
    </location>
</feature>
<evidence type="ECO:0000259" key="1">
    <source>
        <dbReference type="Pfam" id="PF03061"/>
    </source>
</evidence>
<evidence type="ECO:0000313" key="3">
    <source>
        <dbReference type="Proteomes" id="UP000064967"/>
    </source>
</evidence>
<protein>
    <recommendedName>
        <fullName evidence="1">Thioesterase domain-containing protein</fullName>
    </recommendedName>
</protein>